<evidence type="ECO:0000313" key="3">
    <source>
        <dbReference type="Proteomes" id="UP001519460"/>
    </source>
</evidence>
<dbReference type="EMBL" id="JACVVK020000361">
    <property type="protein sequence ID" value="KAK7476966.1"/>
    <property type="molecule type" value="Genomic_DNA"/>
</dbReference>
<keyword evidence="1" id="KW-0732">Signal</keyword>
<dbReference type="Gene3D" id="2.60.120.40">
    <property type="match status" value="1"/>
</dbReference>
<feature type="chain" id="PRO_5044827082" description="C1q domain-containing protein" evidence="1">
    <location>
        <begin position="25"/>
        <end position="216"/>
    </location>
</feature>
<protein>
    <recommendedName>
        <fullName evidence="4">C1q domain-containing protein</fullName>
    </recommendedName>
</protein>
<feature type="signal peptide" evidence="1">
    <location>
        <begin position="1"/>
        <end position="24"/>
    </location>
</feature>
<comment type="caution">
    <text evidence="2">The sequence shown here is derived from an EMBL/GenBank/DDBJ whole genome shotgun (WGS) entry which is preliminary data.</text>
</comment>
<dbReference type="AlphaFoldDB" id="A0ABD0JQ12"/>
<keyword evidence="3" id="KW-1185">Reference proteome</keyword>
<dbReference type="InterPro" id="IPR008983">
    <property type="entry name" value="Tumour_necrosis_fac-like_dom"/>
</dbReference>
<name>A0ABD0JQ12_9CAEN</name>
<accession>A0ABD0JQ12</accession>
<organism evidence="2 3">
    <name type="scientific">Batillaria attramentaria</name>
    <dbReference type="NCBI Taxonomy" id="370345"/>
    <lineage>
        <taxon>Eukaryota</taxon>
        <taxon>Metazoa</taxon>
        <taxon>Spiralia</taxon>
        <taxon>Lophotrochozoa</taxon>
        <taxon>Mollusca</taxon>
        <taxon>Gastropoda</taxon>
        <taxon>Caenogastropoda</taxon>
        <taxon>Sorbeoconcha</taxon>
        <taxon>Cerithioidea</taxon>
        <taxon>Batillariidae</taxon>
        <taxon>Batillaria</taxon>
    </lineage>
</organism>
<evidence type="ECO:0000256" key="1">
    <source>
        <dbReference type="SAM" id="SignalP"/>
    </source>
</evidence>
<evidence type="ECO:0008006" key="4">
    <source>
        <dbReference type="Google" id="ProtNLM"/>
    </source>
</evidence>
<dbReference type="Proteomes" id="UP001519460">
    <property type="component" value="Unassembled WGS sequence"/>
</dbReference>
<gene>
    <name evidence="2" type="ORF">BaRGS_00031825</name>
</gene>
<reference evidence="2 3" key="1">
    <citation type="journal article" date="2023" name="Sci. Data">
        <title>Genome assembly of the Korean intertidal mud-creeper Batillaria attramentaria.</title>
        <authorList>
            <person name="Patra A.K."/>
            <person name="Ho P.T."/>
            <person name="Jun S."/>
            <person name="Lee S.J."/>
            <person name="Kim Y."/>
            <person name="Won Y.J."/>
        </authorList>
    </citation>
    <scope>NUCLEOTIDE SEQUENCE [LARGE SCALE GENOMIC DNA]</scope>
    <source>
        <strain evidence="2">Wonlab-2016</strain>
    </source>
</reference>
<sequence>MAAVTILFRVALTLMTLFCHVTVALPAARSRRSDDADPLQAVVNGLSQQLTQLTAQLQARDALHDQQIAELKSRLDNNIETRVATLETPVAFTVRSSKADVTGLGTGTSAHIPCKLTPKHMDNHVRVLSFSNLRVRKWRLLQGMAHHSEQTSELQIYKGQSFLANVFNCCTGDAANSALATVHLNQGDTVHVQMARGSSFYGGPYTAFSGMKLSPK</sequence>
<proteinExistence type="predicted"/>
<dbReference type="SUPFAM" id="SSF49842">
    <property type="entry name" value="TNF-like"/>
    <property type="match status" value="1"/>
</dbReference>
<evidence type="ECO:0000313" key="2">
    <source>
        <dbReference type="EMBL" id="KAK7476966.1"/>
    </source>
</evidence>